<evidence type="ECO:0000259" key="1">
    <source>
        <dbReference type="Pfam" id="PF13460"/>
    </source>
</evidence>
<dbReference type="Proteomes" id="UP000559182">
    <property type="component" value="Unassembled WGS sequence"/>
</dbReference>
<dbReference type="PANTHER" id="PTHR47129">
    <property type="entry name" value="QUINONE OXIDOREDUCTASE 2"/>
    <property type="match status" value="1"/>
</dbReference>
<comment type="caution">
    <text evidence="2">The sequence shown here is derived from an EMBL/GenBank/DDBJ whole genome shotgun (WGS) entry which is preliminary data.</text>
</comment>
<evidence type="ECO:0000313" key="2">
    <source>
        <dbReference type="EMBL" id="MBB2893618.1"/>
    </source>
</evidence>
<dbReference type="InterPro" id="IPR036291">
    <property type="entry name" value="NAD(P)-bd_dom_sf"/>
</dbReference>
<gene>
    <name evidence="2" type="ORF">FHU39_003649</name>
</gene>
<reference evidence="2 3" key="1">
    <citation type="submission" date="2020-08" db="EMBL/GenBank/DDBJ databases">
        <title>Sequencing the genomes of 1000 actinobacteria strains.</title>
        <authorList>
            <person name="Klenk H.-P."/>
        </authorList>
    </citation>
    <scope>NUCLEOTIDE SEQUENCE [LARGE SCALE GENOMIC DNA]</scope>
    <source>
        <strain evidence="2 3">DSM 105369</strain>
    </source>
</reference>
<dbReference type="CDD" id="cd05269">
    <property type="entry name" value="TMR_SDR_a"/>
    <property type="match status" value="1"/>
</dbReference>
<name>A0A839N792_9MICO</name>
<accession>A0A839N792</accession>
<proteinExistence type="predicted"/>
<protein>
    <submittedName>
        <fullName evidence="2">Uncharacterized protein YbjT (DUF2867 family)</fullName>
    </submittedName>
</protein>
<dbReference type="RefSeq" id="WP_183322083.1">
    <property type="nucleotide sequence ID" value="NZ_JACHVQ010000003.1"/>
</dbReference>
<evidence type="ECO:0000313" key="3">
    <source>
        <dbReference type="Proteomes" id="UP000559182"/>
    </source>
</evidence>
<dbReference type="AlphaFoldDB" id="A0A839N792"/>
<dbReference type="Gene3D" id="3.40.50.720">
    <property type="entry name" value="NAD(P)-binding Rossmann-like Domain"/>
    <property type="match status" value="1"/>
</dbReference>
<dbReference type="PANTHER" id="PTHR47129:SF1">
    <property type="entry name" value="NMRA-LIKE DOMAIN-CONTAINING PROTEIN"/>
    <property type="match status" value="1"/>
</dbReference>
<feature type="domain" description="NAD(P)-binding" evidence="1">
    <location>
        <begin position="13"/>
        <end position="186"/>
    </location>
</feature>
<dbReference type="SUPFAM" id="SSF51735">
    <property type="entry name" value="NAD(P)-binding Rossmann-fold domains"/>
    <property type="match status" value="1"/>
</dbReference>
<dbReference type="Gene3D" id="3.90.25.10">
    <property type="entry name" value="UDP-galactose 4-epimerase, domain 1"/>
    <property type="match status" value="1"/>
</dbReference>
<dbReference type="EMBL" id="JACHVQ010000003">
    <property type="protein sequence ID" value="MBB2893618.1"/>
    <property type="molecule type" value="Genomic_DNA"/>
</dbReference>
<organism evidence="2 3">
    <name type="scientific">Flexivirga oryzae</name>
    <dbReference type="NCBI Taxonomy" id="1794944"/>
    <lineage>
        <taxon>Bacteria</taxon>
        <taxon>Bacillati</taxon>
        <taxon>Actinomycetota</taxon>
        <taxon>Actinomycetes</taxon>
        <taxon>Micrococcales</taxon>
        <taxon>Dermacoccaceae</taxon>
        <taxon>Flexivirga</taxon>
    </lineage>
</organism>
<sequence length="282" mass="29679">MPPRSDRPVLITGATGAIGGRVADALARSGVPTRLFVRSPDRAPSLAGSSIIQGSYADPATCAAALDGVDTAFMVSATESPDRLREHQNFVHAAAAAGVRHIVYTSFAGASPTATFTFARDHFATEQLIRRSGLKFTFLRDNFYLDVLVHWVGADGVIRGPAGDGAVAAVARDDVAAVATTVLRAPEASTDATYTLTGPRSLRLAQVAETIGAVTGRATAYHPETVPEAYTSRASYNAPQWQLDAWVSTYTAIAAGELAEVTPDVERLLGRPATSLEQLLRG</sequence>
<dbReference type="InterPro" id="IPR052718">
    <property type="entry name" value="NmrA-type_oxidoreductase"/>
</dbReference>
<dbReference type="Pfam" id="PF13460">
    <property type="entry name" value="NAD_binding_10"/>
    <property type="match status" value="1"/>
</dbReference>
<keyword evidence="3" id="KW-1185">Reference proteome</keyword>
<dbReference type="InterPro" id="IPR016040">
    <property type="entry name" value="NAD(P)-bd_dom"/>
</dbReference>